<reference evidence="2" key="1">
    <citation type="submission" date="2020-10" db="EMBL/GenBank/DDBJ databases">
        <title>Connecting structure to function with the recovery of over 1000 high-quality activated sludge metagenome-assembled genomes encoding full-length rRNA genes using long-read sequencing.</title>
        <authorList>
            <person name="Singleton C.M."/>
            <person name="Petriglieri F."/>
            <person name="Kristensen J.M."/>
            <person name="Kirkegaard R.H."/>
            <person name="Michaelsen T.Y."/>
            <person name="Andersen M.H."/>
            <person name="Karst S.M."/>
            <person name="Dueholm M.S."/>
            <person name="Nielsen P.H."/>
            <person name="Albertsen M."/>
        </authorList>
    </citation>
    <scope>NUCLEOTIDE SEQUENCE</scope>
    <source>
        <strain evidence="2">OdNE_18-Q3-R46-58_BAT3C.305</strain>
    </source>
</reference>
<organism evidence="2 3">
    <name type="scientific">Candidatus Dechloromonas phosphorivorans</name>
    <dbReference type="NCBI Taxonomy" id="2899244"/>
    <lineage>
        <taxon>Bacteria</taxon>
        <taxon>Pseudomonadati</taxon>
        <taxon>Pseudomonadota</taxon>
        <taxon>Betaproteobacteria</taxon>
        <taxon>Rhodocyclales</taxon>
        <taxon>Azonexaceae</taxon>
        <taxon>Dechloromonas</taxon>
    </lineage>
</organism>
<dbReference type="InterPro" id="IPR009875">
    <property type="entry name" value="PilZ_domain"/>
</dbReference>
<evidence type="ECO:0000313" key="2">
    <source>
        <dbReference type="EMBL" id="MBK8890203.1"/>
    </source>
</evidence>
<dbReference type="GO" id="GO:0035438">
    <property type="term" value="F:cyclic-di-GMP binding"/>
    <property type="evidence" value="ECO:0007669"/>
    <property type="project" value="InterPro"/>
</dbReference>
<feature type="domain" description="PilZ" evidence="1">
    <location>
        <begin position="9"/>
        <end position="97"/>
    </location>
</feature>
<name>A0A9D7LS87_9RHOO</name>
<dbReference type="Gene3D" id="2.40.10.220">
    <property type="entry name" value="predicted glycosyltransferase like domains"/>
    <property type="match status" value="1"/>
</dbReference>
<sequence length="150" mass="16636">MGSAKQFDRFFLRHPADIPIEIATEIPRQDALQRLKDVGMGGVACRSVGPLKVGSPVVLTIPLVKPPFSARGAVVWCRRDGAGGYEVGIRFRESDDVFAARMVEQICHIEHYRQEVLRAEGRVLDGESAALEWIALYAARFPSVEGYNTH</sequence>
<dbReference type="AlphaFoldDB" id="A0A9D7LS87"/>
<dbReference type="EMBL" id="JADKBR010000005">
    <property type="protein sequence ID" value="MBK8890203.1"/>
    <property type="molecule type" value="Genomic_DNA"/>
</dbReference>
<dbReference type="Pfam" id="PF07238">
    <property type="entry name" value="PilZ"/>
    <property type="match status" value="1"/>
</dbReference>
<evidence type="ECO:0000259" key="1">
    <source>
        <dbReference type="Pfam" id="PF07238"/>
    </source>
</evidence>
<comment type="caution">
    <text evidence="2">The sequence shown here is derived from an EMBL/GenBank/DDBJ whole genome shotgun (WGS) entry which is preliminary data.</text>
</comment>
<gene>
    <name evidence="2" type="ORF">IPN75_07255</name>
</gene>
<evidence type="ECO:0000313" key="3">
    <source>
        <dbReference type="Proteomes" id="UP000808146"/>
    </source>
</evidence>
<protein>
    <submittedName>
        <fullName evidence="2">PilZ domain-containing protein</fullName>
    </submittedName>
</protein>
<accession>A0A9D7LS87</accession>
<dbReference type="Proteomes" id="UP000808146">
    <property type="component" value="Unassembled WGS sequence"/>
</dbReference>
<dbReference type="SUPFAM" id="SSF141371">
    <property type="entry name" value="PilZ domain-like"/>
    <property type="match status" value="1"/>
</dbReference>
<proteinExistence type="predicted"/>